<protein>
    <recommendedName>
        <fullName evidence="1">Metal-dependent carboxypeptidase</fullName>
        <ecNumber evidence="1">3.4.17.19</ecNumber>
    </recommendedName>
</protein>
<name>A0A6C7EBC6_ILUCY</name>
<comment type="cofactor">
    <cofactor evidence="2">
        <name>Zn(2+)</name>
        <dbReference type="ChEBI" id="CHEBI:29105"/>
    </cofactor>
    <text evidence="2">Binds 1 zinc ion per subunit.</text>
</comment>
<dbReference type="InterPro" id="IPR001333">
    <property type="entry name" value="Peptidase_M32_Taq"/>
</dbReference>
<dbReference type="AlphaFoldDB" id="A0A6C7EBC6"/>
<accession>A0A6C7EBC6</accession>
<dbReference type="OrthoDB" id="9772308at2"/>
<keyword evidence="2" id="KW-0862">Zinc</keyword>
<feature type="active site" description="Proton donor/acceptor" evidence="3">
    <location>
        <position position="265"/>
    </location>
</feature>
<feature type="binding site" evidence="2">
    <location>
        <position position="264"/>
    </location>
    <ligand>
        <name>Zn(2+)</name>
        <dbReference type="ChEBI" id="CHEBI:29105"/>
        <note>catalytic</note>
    </ligand>
</feature>
<dbReference type="Gene3D" id="1.10.1370.30">
    <property type="match status" value="1"/>
</dbReference>
<organism evidence="4 5">
    <name type="scientific">Ilumatobacter coccineus (strain NBRC 103263 / KCTC 29153 / YM16-304)</name>
    <dbReference type="NCBI Taxonomy" id="1313172"/>
    <lineage>
        <taxon>Bacteria</taxon>
        <taxon>Bacillati</taxon>
        <taxon>Actinomycetota</taxon>
        <taxon>Acidimicrobiia</taxon>
        <taxon>Acidimicrobiales</taxon>
        <taxon>Ilumatobacteraceae</taxon>
        <taxon>Ilumatobacter</taxon>
    </lineage>
</organism>
<dbReference type="EC" id="3.4.17.19" evidence="1"/>
<dbReference type="SUPFAM" id="SSF55486">
    <property type="entry name" value="Metalloproteases ('zincins'), catalytic domain"/>
    <property type="match status" value="1"/>
</dbReference>
<dbReference type="GO" id="GO:0004181">
    <property type="term" value="F:metallocarboxypeptidase activity"/>
    <property type="evidence" value="ECO:0007669"/>
    <property type="project" value="UniProtKB-UniRule"/>
</dbReference>
<dbReference type="GO" id="GO:0006508">
    <property type="term" value="P:proteolysis"/>
    <property type="evidence" value="ECO:0007669"/>
    <property type="project" value="UniProtKB-UniRule"/>
</dbReference>
<comment type="catalytic activity">
    <reaction evidence="1">
        <text>Release of a C-terminal amino acid with broad specificity, except for -Pro.</text>
        <dbReference type="EC" id="3.4.17.19"/>
    </reaction>
</comment>
<comment type="function">
    <text evidence="1">Broad specificity carboxypetidase that releases amino acids sequentially from the C-terminus, including neutral, aromatic, polar and basic residues.</text>
</comment>
<dbReference type="PIRSF" id="PIRSF006615">
    <property type="entry name" value="Zn_crbxpep_Taq"/>
    <property type="match status" value="1"/>
</dbReference>
<dbReference type="Pfam" id="PF02074">
    <property type="entry name" value="Peptidase_M32"/>
    <property type="match status" value="1"/>
</dbReference>
<gene>
    <name evidence="4" type="ORF">YM304_21950</name>
</gene>
<dbReference type="RefSeq" id="WP_015441756.1">
    <property type="nucleotide sequence ID" value="NC_020520.1"/>
</dbReference>
<dbReference type="PANTHER" id="PTHR34217">
    <property type="entry name" value="METAL-DEPENDENT CARBOXYPEPTIDASE"/>
    <property type="match status" value="1"/>
</dbReference>
<keyword evidence="1 2" id="KW-0479">Metal-binding</keyword>
<evidence type="ECO:0000256" key="1">
    <source>
        <dbReference type="PIRNR" id="PIRNR006615"/>
    </source>
</evidence>
<keyword evidence="5" id="KW-1185">Reference proteome</keyword>
<keyword evidence="1" id="KW-0482">Metalloprotease</keyword>
<evidence type="ECO:0000313" key="5">
    <source>
        <dbReference type="Proteomes" id="UP000011863"/>
    </source>
</evidence>
<feature type="binding site" evidence="2">
    <location>
        <position position="294"/>
    </location>
    <ligand>
        <name>Zn(2+)</name>
        <dbReference type="ChEBI" id="CHEBI:29105"/>
        <note>catalytic</note>
    </ligand>
</feature>
<dbReference type="PANTHER" id="PTHR34217:SF1">
    <property type="entry name" value="CARBOXYPEPTIDASE 1"/>
    <property type="match status" value="1"/>
</dbReference>
<keyword evidence="1 4" id="KW-0378">Hydrolase</keyword>
<dbReference type="CDD" id="cd06460">
    <property type="entry name" value="M32_Taq"/>
    <property type="match status" value="1"/>
</dbReference>
<comment type="similarity">
    <text evidence="1">Belongs to the peptidase M32 family.</text>
</comment>
<keyword evidence="1 4" id="KW-0121">Carboxypeptidase</keyword>
<dbReference type="GO" id="GO:0046872">
    <property type="term" value="F:metal ion binding"/>
    <property type="evidence" value="ECO:0007669"/>
    <property type="project" value="UniProtKB-KW"/>
</dbReference>
<proteinExistence type="inferred from homology"/>
<dbReference type="PRINTS" id="PR00998">
    <property type="entry name" value="CRBOXYPTASET"/>
</dbReference>
<feature type="binding site" evidence="2">
    <location>
        <position position="268"/>
    </location>
    <ligand>
        <name>Zn(2+)</name>
        <dbReference type="ChEBI" id="CHEBI:29105"/>
        <note>catalytic</note>
    </ligand>
</feature>
<evidence type="ECO:0000313" key="4">
    <source>
        <dbReference type="EMBL" id="BAN02509.1"/>
    </source>
</evidence>
<dbReference type="Proteomes" id="UP000011863">
    <property type="component" value="Chromosome"/>
</dbReference>
<evidence type="ECO:0000256" key="2">
    <source>
        <dbReference type="PIRSR" id="PIRSR006615-1"/>
    </source>
</evidence>
<keyword evidence="1" id="KW-0645">Protease</keyword>
<sequence length="499" mass="54085">MTPTETLFAKWADISAVGSAAAVLSWDQETKMPRNGHASRGQALSVLAGIHHDKLTDPALAEAIESAAEAVGDDPVLAAQIREARRTVRRATAIPGDIARRIAETQSRALAIWQQARADADFNAFEPVLGEVLELTKQEAAALVDAGVANHPYDALLDAYEPGATEAELAPLFADLRDELSPLIKQVADSGVVVDESPAKGDFPEALQEEFGTMVATALGYDFDSGRLDVSTHPFTTGFGPGDVRITWRSEPDDFRSGLFGIMHEAGHAMYEQGLPAEHANTPIGQATSLGIHESQSRLWENQVGRSKEFWTWALPKFVERFPAASGVTVDAMYKAMHTVTPSFIRVEADEATYNLHIVARFDIERQITSGDVAVRDLPELWASTYQDLLGIRPESVADGVLQDIHWAMGSIGYFPTYTLGNLIAAQLFDAAGDAIDDLPGKISSGDFAPLLGWLRDNVHRHGRSLSADQIVQQATGRPLSSEPFLHHLEATTAEVYGI</sequence>
<dbReference type="PROSITE" id="PS52034">
    <property type="entry name" value="PEPTIDASE_M32"/>
    <property type="match status" value="1"/>
</dbReference>
<reference evidence="4 5" key="1">
    <citation type="journal article" date="2013" name="Int. J. Syst. Evol. Microbiol.">
        <title>Ilumatobacter nonamiense sp. nov. and Ilumatobacter coccineum sp. nov., isolated from seashore sand.</title>
        <authorList>
            <person name="Matsumoto A."/>
            <person name="Kasai H."/>
            <person name="Matsuo Y."/>
            <person name="Shizuri Y."/>
            <person name="Ichikawa N."/>
            <person name="Fujita N."/>
            <person name="Omura S."/>
            <person name="Takahashi Y."/>
        </authorList>
    </citation>
    <scope>NUCLEOTIDE SEQUENCE [LARGE SCALE GENOMIC DNA]</scope>
    <source>
        <strain evidence="5">NBRC 103263 / KCTC 29153 / YM16-304</strain>
    </source>
</reference>
<dbReference type="EMBL" id="AP012057">
    <property type="protein sequence ID" value="BAN02509.1"/>
    <property type="molecule type" value="Genomic_DNA"/>
</dbReference>
<evidence type="ECO:0000256" key="3">
    <source>
        <dbReference type="PIRSR" id="PIRSR006615-2"/>
    </source>
</evidence>
<dbReference type="KEGG" id="aym:YM304_21950"/>